<dbReference type="OrthoDB" id="9152510at2"/>
<dbReference type="AlphaFoldDB" id="A0A562ZYC5"/>
<dbReference type="Gene3D" id="3.40.50.2300">
    <property type="match status" value="1"/>
</dbReference>
<evidence type="ECO:0000313" key="4">
    <source>
        <dbReference type="Proteomes" id="UP000318199"/>
    </source>
</evidence>
<dbReference type="Proteomes" id="UP000318199">
    <property type="component" value="Unassembled WGS sequence"/>
</dbReference>
<evidence type="ECO:0000259" key="2">
    <source>
        <dbReference type="PROSITE" id="PS50110"/>
    </source>
</evidence>
<name>A0A562ZYC5_9BURK</name>
<feature type="modified residue" description="4-aspartylphosphate" evidence="1">
    <location>
        <position position="62"/>
    </location>
</feature>
<sequence>MIVASQVIPVFLIEDSRNMQSALAELFDVVGGFEIVATAATETAATAWLQRSQSDWGLAVVDLMLDEGTGFNLLQRLKTARPRAHVVVLSDFVTPAVETRCRAMGADAVFRKVDAQRFSAYLEQLSSGALDRE</sequence>
<dbReference type="InterPro" id="IPR011006">
    <property type="entry name" value="CheY-like_superfamily"/>
</dbReference>
<dbReference type="Pfam" id="PF00072">
    <property type="entry name" value="Response_reg"/>
    <property type="match status" value="1"/>
</dbReference>
<dbReference type="SUPFAM" id="SSF52172">
    <property type="entry name" value="CheY-like"/>
    <property type="match status" value="1"/>
</dbReference>
<dbReference type="InterPro" id="IPR001789">
    <property type="entry name" value="Sig_transdc_resp-reg_receiver"/>
</dbReference>
<dbReference type="EMBL" id="VOBQ01000002">
    <property type="protein sequence ID" value="TWO73174.1"/>
    <property type="molecule type" value="Genomic_DNA"/>
</dbReference>
<evidence type="ECO:0000256" key="1">
    <source>
        <dbReference type="PROSITE-ProRule" id="PRU00169"/>
    </source>
</evidence>
<dbReference type="SMART" id="SM00448">
    <property type="entry name" value="REC"/>
    <property type="match status" value="1"/>
</dbReference>
<protein>
    <submittedName>
        <fullName evidence="3">Response regulator transcription factor</fullName>
    </submittedName>
</protein>
<keyword evidence="4" id="KW-1185">Reference proteome</keyword>
<evidence type="ECO:0000313" key="3">
    <source>
        <dbReference type="EMBL" id="TWO73174.1"/>
    </source>
</evidence>
<keyword evidence="1" id="KW-0597">Phosphoprotein</keyword>
<reference evidence="3 4" key="1">
    <citation type="submission" date="2019-07" db="EMBL/GenBank/DDBJ databases">
        <title>Caenimonas sedimenti sp. nov., isolated from activated sludge.</title>
        <authorList>
            <person name="Xu J."/>
        </authorList>
    </citation>
    <scope>NUCLEOTIDE SEQUENCE [LARGE SCALE GENOMIC DNA]</scope>
    <source>
        <strain evidence="3 4">HX-9-20</strain>
    </source>
</reference>
<feature type="domain" description="Response regulatory" evidence="2">
    <location>
        <begin position="9"/>
        <end position="127"/>
    </location>
</feature>
<dbReference type="PROSITE" id="PS50110">
    <property type="entry name" value="RESPONSE_REGULATORY"/>
    <property type="match status" value="1"/>
</dbReference>
<organism evidence="3 4">
    <name type="scientific">Caenimonas sedimenti</name>
    <dbReference type="NCBI Taxonomy" id="2596921"/>
    <lineage>
        <taxon>Bacteria</taxon>
        <taxon>Pseudomonadati</taxon>
        <taxon>Pseudomonadota</taxon>
        <taxon>Betaproteobacteria</taxon>
        <taxon>Burkholderiales</taxon>
        <taxon>Comamonadaceae</taxon>
        <taxon>Caenimonas</taxon>
    </lineage>
</organism>
<gene>
    <name evidence="3" type="ORF">FN976_02760</name>
</gene>
<proteinExistence type="predicted"/>
<accession>A0A562ZYC5</accession>
<dbReference type="GO" id="GO:0000160">
    <property type="term" value="P:phosphorelay signal transduction system"/>
    <property type="evidence" value="ECO:0007669"/>
    <property type="project" value="InterPro"/>
</dbReference>
<comment type="caution">
    <text evidence="3">The sequence shown here is derived from an EMBL/GenBank/DDBJ whole genome shotgun (WGS) entry which is preliminary data.</text>
</comment>
<dbReference type="CDD" id="cd00156">
    <property type="entry name" value="REC"/>
    <property type="match status" value="1"/>
</dbReference>
<dbReference type="RefSeq" id="WP_145890712.1">
    <property type="nucleotide sequence ID" value="NZ_VOBQ01000002.1"/>
</dbReference>